<evidence type="ECO:0000313" key="2">
    <source>
        <dbReference type="Proteomes" id="UP000236413"/>
    </source>
</evidence>
<accession>A0A316WNL5</accession>
<dbReference type="EMBL" id="PPEG02000003">
    <property type="protein sequence ID" value="PWN62729.1"/>
    <property type="molecule type" value="Genomic_DNA"/>
</dbReference>
<gene>
    <name evidence="1" type="ORF">C1634_008095</name>
</gene>
<dbReference type="Proteomes" id="UP000236413">
    <property type="component" value="Unassembled WGS sequence"/>
</dbReference>
<organism evidence="1 2">
    <name type="scientific">Chryseobacterium viscerum</name>
    <dbReference type="NCBI Taxonomy" id="1037377"/>
    <lineage>
        <taxon>Bacteria</taxon>
        <taxon>Pseudomonadati</taxon>
        <taxon>Bacteroidota</taxon>
        <taxon>Flavobacteriia</taxon>
        <taxon>Flavobacteriales</taxon>
        <taxon>Weeksellaceae</taxon>
        <taxon>Chryseobacterium group</taxon>
        <taxon>Chryseobacterium</taxon>
    </lineage>
</organism>
<reference evidence="1 2" key="1">
    <citation type="submission" date="2018-04" db="EMBL/GenBank/DDBJ databases">
        <title>Chryseobacterium oncorhynchi 701B-08T from rainbow trout, and Chryseobacterium viscerum 687B-08T from diseased fish.</title>
        <authorList>
            <person name="Jeong J.-J."/>
            <person name="Lee Y.J."/>
            <person name="Pathiraja D."/>
            <person name="Park B."/>
            <person name="Choi I.-G."/>
            <person name="Kim K.D."/>
        </authorList>
    </citation>
    <scope>NUCLEOTIDE SEQUENCE [LARGE SCALE GENOMIC DNA]</scope>
    <source>
        <strain evidence="1 2">687B-08</strain>
    </source>
</reference>
<dbReference type="AlphaFoldDB" id="A0A316WNL5"/>
<proteinExistence type="predicted"/>
<evidence type="ECO:0008006" key="3">
    <source>
        <dbReference type="Google" id="ProtNLM"/>
    </source>
</evidence>
<comment type="caution">
    <text evidence="1">The sequence shown here is derived from an EMBL/GenBank/DDBJ whole genome shotgun (WGS) entry which is preliminary data.</text>
</comment>
<evidence type="ECO:0000313" key="1">
    <source>
        <dbReference type="EMBL" id="PWN62729.1"/>
    </source>
</evidence>
<sequence>MEAQKDGDKKNVQSDGADCPVCTDGIVSYIDDGNKKFWGCGECGNVWFSEKDFHKSVLNKKN</sequence>
<name>A0A316WNL5_9FLAO</name>
<protein>
    <recommendedName>
        <fullName evidence="3">Transcription factor zinc-finger domain-containing protein</fullName>
    </recommendedName>
</protein>